<evidence type="ECO:0000313" key="3">
    <source>
        <dbReference type="Proteomes" id="UP000256253"/>
    </source>
</evidence>
<dbReference type="InterPro" id="IPR021005">
    <property type="entry name" value="Znf_CGNR"/>
</dbReference>
<dbReference type="InterPro" id="IPR023286">
    <property type="entry name" value="ABATE_dom_sf"/>
</dbReference>
<dbReference type="PANTHER" id="PTHR35525:SF3">
    <property type="entry name" value="BLL6575 PROTEIN"/>
    <property type="match status" value="1"/>
</dbReference>
<gene>
    <name evidence="2" type="ORF">DFJ65_1541</name>
</gene>
<dbReference type="PANTHER" id="PTHR35525">
    <property type="entry name" value="BLL6575 PROTEIN"/>
    <property type="match status" value="1"/>
</dbReference>
<dbReference type="Pfam" id="PF07336">
    <property type="entry name" value="ABATE"/>
    <property type="match status" value="1"/>
</dbReference>
<sequence>MRFAHDTEPALRAAVRLVNSAEEPDTMTTLAQLREFYRDEGYTGRAPRGADDLAAVRDLRPRLRALLTADRDHAAKLVNEVFTEVATQPRLVRHDDLDWHLHMVEDDSPLAVRVLVETATAMVDLIRADEFSRLSLCAADDCTGVVLDLTRNRSKIFCSPACSNGAAVAAYRERRRRAD</sequence>
<comment type="caution">
    <text evidence="2">The sequence shown here is derived from an EMBL/GenBank/DDBJ whole genome shotgun (WGS) entry which is preliminary data.</text>
</comment>
<organism evidence="2 3">
    <name type="scientific">Calidifontibacter indicus</name>
    <dbReference type="NCBI Taxonomy" id="419650"/>
    <lineage>
        <taxon>Bacteria</taxon>
        <taxon>Bacillati</taxon>
        <taxon>Actinomycetota</taxon>
        <taxon>Actinomycetes</taxon>
        <taxon>Micrococcales</taxon>
        <taxon>Dermacoccaceae</taxon>
        <taxon>Calidifontibacter</taxon>
    </lineage>
</organism>
<protein>
    <submittedName>
        <fullName evidence="2">Putative stress-induced transcription regulator</fullName>
    </submittedName>
</protein>
<dbReference type="AlphaFoldDB" id="A0A3D9URB3"/>
<dbReference type="InterPro" id="IPR010852">
    <property type="entry name" value="ABATE"/>
</dbReference>
<dbReference type="Proteomes" id="UP000256253">
    <property type="component" value="Unassembled WGS sequence"/>
</dbReference>
<keyword evidence="3" id="KW-1185">Reference proteome</keyword>
<dbReference type="OrthoDB" id="3531194at2"/>
<dbReference type="Gene3D" id="1.10.3300.10">
    <property type="entry name" value="Jann2411-like domain"/>
    <property type="match status" value="1"/>
</dbReference>
<proteinExistence type="predicted"/>
<evidence type="ECO:0000313" key="2">
    <source>
        <dbReference type="EMBL" id="REF30530.1"/>
    </source>
</evidence>
<accession>A0A3D9URB3</accession>
<dbReference type="EMBL" id="QTUA01000001">
    <property type="protein sequence ID" value="REF30530.1"/>
    <property type="molecule type" value="Genomic_DNA"/>
</dbReference>
<name>A0A3D9URB3_9MICO</name>
<feature type="domain" description="Zinc finger CGNR" evidence="1">
    <location>
        <begin position="133"/>
        <end position="175"/>
    </location>
</feature>
<dbReference type="SUPFAM" id="SSF160904">
    <property type="entry name" value="Jann2411-like"/>
    <property type="match status" value="1"/>
</dbReference>
<dbReference type="Pfam" id="PF11706">
    <property type="entry name" value="zf-CGNR"/>
    <property type="match status" value="1"/>
</dbReference>
<evidence type="ECO:0000259" key="1">
    <source>
        <dbReference type="Pfam" id="PF11706"/>
    </source>
</evidence>
<dbReference type="RefSeq" id="WP_115922509.1">
    <property type="nucleotide sequence ID" value="NZ_QTUA01000001.1"/>
</dbReference>
<reference evidence="2 3" key="1">
    <citation type="submission" date="2018-08" db="EMBL/GenBank/DDBJ databases">
        <title>Sequencing the genomes of 1000 actinobacteria strains.</title>
        <authorList>
            <person name="Klenk H.-P."/>
        </authorList>
    </citation>
    <scope>NUCLEOTIDE SEQUENCE [LARGE SCALE GENOMIC DNA]</scope>
    <source>
        <strain evidence="2 3">DSM 22967</strain>
    </source>
</reference>